<name>A0A821MDT9_9BILA</name>
<feature type="coiled-coil region" evidence="1">
    <location>
        <begin position="78"/>
        <end position="105"/>
    </location>
</feature>
<keyword evidence="1" id="KW-0175">Coiled coil</keyword>
<dbReference type="EMBL" id="CAJOBR010004077">
    <property type="protein sequence ID" value="CAF4765941.1"/>
    <property type="molecule type" value="Genomic_DNA"/>
</dbReference>
<evidence type="ECO:0000256" key="1">
    <source>
        <dbReference type="SAM" id="Coils"/>
    </source>
</evidence>
<protein>
    <submittedName>
        <fullName evidence="2">Uncharacterized protein</fullName>
    </submittedName>
</protein>
<dbReference type="Proteomes" id="UP000663848">
    <property type="component" value="Unassembled WGS sequence"/>
</dbReference>
<accession>A0A821MDT9</accession>
<comment type="caution">
    <text evidence="2">The sequence shown here is derived from an EMBL/GenBank/DDBJ whole genome shotgun (WGS) entry which is preliminary data.</text>
</comment>
<proteinExistence type="predicted"/>
<organism evidence="2 3">
    <name type="scientific">Rotaria socialis</name>
    <dbReference type="NCBI Taxonomy" id="392032"/>
    <lineage>
        <taxon>Eukaryota</taxon>
        <taxon>Metazoa</taxon>
        <taxon>Spiralia</taxon>
        <taxon>Gnathifera</taxon>
        <taxon>Rotifera</taxon>
        <taxon>Eurotatoria</taxon>
        <taxon>Bdelloidea</taxon>
        <taxon>Philodinida</taxon>
        <taxon>Philodinidae</taxon>
        <taxon>Rotaria</taxon>
    </lineage>
</organism>
<gene>
    <name evidence="2" type="ORF">QYT958_LOCUS21890</name>
</gene>
<evidence type="ECO:0000313" key="3">
    <source>
        <dbReference type="Proteomes" id="UP000663848"/>
    </source>
</evidence>
<sequence>MCSLYGKLVKAIADIPDEKFNQLINEPFFDINQRIHYLLDENLFFINRHYPITREQGLQLDCFINEIKTICINLIRNNKTVKDDIIRLENHIESLQNDRTETEKLRTVAELLTPFVKQIRAMMINQHVPDCYYSKSIINTFLLHSQGQSISWEIADFNRDNRQNNFDINTQDPTVGMILLGIFNGFELIIKHETDSLQINCGTLLEFLVDKMDRNEAEHDTVKTFLRHDAHGNTSFNEYLLSIGILDAYDMNQKACLESLYRNHFFAHYHTI</sequence>
<dbReference type="AlphaFoldDB" id="A0A821MDT9"/>
<evidence type="ECO:0000313" key="2">
    <source>
        <dbReference type="EMBL" id="CAF4765941.1"/>
    </source>
</evidence>
<reference evidence="2" key="1">
    <citation type="submission" date="2021-02" db="EMBL/GenBank/DDBJ databases">
        <authorList>
            <person name="Nowell W R."/>
        </authorList>
    </citation>
    <scope>NUCLEOTIDE SEQUENCE</scope>
</reference>